<reference evidence="9" key="1">
    <citation type="journal article" date="2021" name="bioRxiv">
        <title>Whole Genome Assembly and Annotation of Northern Wild Rice, Zizania palustris L., Supports a Whole Genome Duplication in the Zizania Genus.</title>
        <authorList>
            <person name="Haas M."/>
            <person name="Kono T."/>
            <person name="Macchietto M."/>
            <person name="Millas R."/>
            <person name="McGilp L."/>
            <person name="Shao M."/>
            <person name="Duquette J."/>
            <person name="Hirsch C.N."/>
            <person name="Kimball J."/>
        </authorList>
    </citation>
    <scope>NUCLEOTIDE SEQUENCE</scope>
    <source>
        <tissue evidence="9">Fresh leaf tissue</tissue>
    </source>
</reference>
<keyword evidence="2" id="KW-0805">Transcription regulation</keyword>
<comment type="similarity">
    <text evidence="6">Belongs to the AP2/ERF transcription factor family. ERF subfamily.</text>
</comment>
<keyword evidence="3" id="KW-0238">DNA-binding</keyword>
<evidence type="ECO:0000313" key="9">
    <source>
        <dbReference type="EMBL" id="KAG8072643.1"/>
    </source>
</evidence>
<keyword evidence="5" id="KW-0539">Nucleus</keyword>
<reference evidence="9" key="2">
    <citation type="submission" date="2021-02" db="EMBL/GenBank/DDBJ databases">
        <authorList>
            <person name="Kimball J.A."/>
            <person name="Haas M.W."/>
            <person name="Macchietto M."/>
            <person name="Kono T."/>
            <person name="Duquette J."/>
            <person name="Shao M."/>
        </authorList>
    </citation>
    <scope>NUCLEOTIDE SEQUENCE</scope>
    <source>
        <tissue evidence="9">Fresh leaf tissue</tissue>
    </source>
</reference>
<dbReference type="InterPro" id="IPR051032">
    <property type="entry name" value="AP2/ERF_TF_ERF_subfamily"/>
</dbReference>
<dbReference type="Proteomes" id="UP000729402">
    <property type="component" value="Unassembled WGS sequence"/>
</dbReference>
<evidence type="ECO:0000256" key="1">
    <source>
        <dbReference type="ARBA" id="ARBA00004123"/>
    </source>
</evidence>
<dbReference type="Pfam" id="PF00847">
    <property type="entry name" value="AP2"/>
    <property type="match status" value="1"/>
</dbReference>
<keyword evidence="10" id="KW-1185">Reference proteome</keyword>
<proteinExistence type="inferred from homology"/>
<name>A0A8J5SHZ0_ZIZPA</name>
<evidence type="ECO:0000256" key="7">
    <source>
        <dbReference type="SAM" id="MobiDB-lite"/>
    </source>
</evidence>
<dbReference type="PROSITE" id="PS51032">
    <property type="entry name" value="AP2_ERF"/>
    <property type="match status" value="1"/>
</dbReference>
<evidence type="ECO:0000256" key="5">
    <source>
        <dbReference type="ARBA" id="ARBA00023242"/>
    </source>
</evidence>
<dbReference type="GO" id="GO:0005634">
    <property type="term" value="C:nucleus"/>
    <property type="evidence" value="ECO:0007669"/>
    <property type="project" value="UniProtKB-SubCell"/>
</dbReference>
<evidence type="ECO:0000256" key="6">
    <source>
        <dbReference type="ARBA" id="ARBA00024343"/>
    </source>
</evidence>
<dbReference type="SMART" id="SM00380">
    <property type="entry name" value="AP2"/>
    <property type="match status" value="1"/>
</dbReference>
<organism evidence="9 10">
    <name type="scientific">Zizania palustris</name>
    <name type="common">Northern wild rice</name>
    <dbReference type="NCBI Taxonomy" id="103762"/>
    <lineage>
        <taxon>Eukaryota</taxon>
        <taxon>Viridiplantae</taxon>
        <taxon>Streptophyta</taxon>
        <taxon>Embryophyta</taxon>
        <taxon>Tracheophyta</taxon>
        <taxon>Spermatophyta</taxon>
        <taxon>Magnoliopsida</taxon>
        <taxon>Liliopsida</taxon>
        <taxon>Poales</taxon>
        <taxon>Poaceae</taxon>
        <taxon>BOP clade</taxon>
        <taxon>Oryzoideae</taxon>
        <taxon>Oryzeae</taxon>
        <taxon>Zizaniinae</taxon>
        <taxon>Zizania</taxon>
    </lineage>
</organism>
<evidence type="ECO:0000259" key="8">
    <source>
        <dbReference type="PROSITE" id="PS51032"/>
    </source>
</evidence>
<dbReference type="AlphaFoldDB" id="A0A8J5SHZ0"/>
<dbReference type="PANTHER" id="PTHR31985:SF215">
    <property type="entry name" value="OS02G0781300 PROTEIN"/>
    <property type="match status" value="1"/>
</dbReference>
<comment type="subcellular location">
    <subcellularLocation>
        <location evidence="1">Nucleus</location>
    </subcellularLocation>
</comment>
<protein>
    <recommendedName>
        <fullName evidence="8">AP2/ERF domain-containing protein</fullName>
    </recommendedName>
</protein>
<evidence type="ECO:0000313" key="10">
    <source>
        <dbReference type="Proteomes" id="UP000729402"/>
    </source>
</evidence>
<keyword evidence="4" id="KW-0804">Transcription</keyword>
<comment type="caution">
    <text evidence="9">The sequence shown here is derived from an EMBL/GenBank/DDBJ whole genome shotgun (WGS) entry which is preliminary data.</text>
</comment>
<feature type="compositionally biased region" description="Low complexity" evidence="7">
    <location>
        <begin position="1"/>
        <end position="14"/>
    </location>
</feature>
<evidence type="ECO:0000256" key="4">
    <source>
        <dbReference type="ARBA" id="ARBA00023163"/>
    </source>
</evidence>
<evidence type="ECO:0000256" key="3">
    <source>
        <dbReference type="ARBA" id="ARBA00023125"/>
    </source>
</evidence>
<accession>A0A8J5SHZ0</accession>
<dbReference type="CDD" id="cd00018">
    <property type="entry name" value="AP2"/>
    <property type="match status" value="1"/>
</dbReference>
<dbReference type="PANTHER" id="PTHR31985">
    <property type="entry name" value="ETHYLENE-RESPONSIVE TRANSCRIPTION FACTOR ERF042-RELATED"/>
    <property type="match status" value="1"/>
</dbReference>
<dbReference type="GO" id="GO:0003677">
    <property type="term" value="F:DNA binding"/>
    <property type="evidence" value="ECO:0007669"/>
    <property type="project" value="UniProtKB-KW"/>
</dbReference>
<dbReference type="InterPro" id="IPR001471">
    <property type="entry name" value="AP2/ERF_dom"/>
</dbReference>
<feature type="domain" description="AP2/ERF" evidence="8">
    <location>
        <begin position="28"/>
        <end position="88"/>
    </location>
</feature>
<dbReference type="EMBL" id="JAAALK010000283">
    <property type="protein sequence ID" value="KAG8072643.1"/>
    <property type="molecule type" value="Genomic_DNA"/>
</dbReference>
<evidence type="ECO:0000256" key="2">
    <source>
        <dbReference type="ARBA" id="ARBA00023015"/>
    </source>
</evidence>
<sequence length="232" mass="24609">MSSSSSPASCAASPEMEGGIGVKAGAKKYKGVRRRKWGKWVSEIRLPNSRDRIWLGSYDSPEKAARAFDAAFVCLRGHGAAGTDLNFPGSPPPCGARSSDPQEVQAAALSHANRAPVTAQQAAAALMDVDSPPSLSEEFATHDMAAVLGTSCEVVAPAVRADGSLDWRPVMAHPPPLFSPPSWGSNAYDFLLQAPPSPLPLACDDDMDVEDSSHGASASLWSFDTRDSYFRY</sequence>
<dbReference type="GO" id="GO:0003700">
    <property type="term" value="F:DNA-binding transcription factor activity"/>
    <property type="evidence" value="ECO:0007669"/>
    <property type="project" value="InterPro"/>
</dbReference>
<feature type="region of interest" description="Disordered" evidence="7">
    <location>
        <begin position="1"/>
        <end position="25"/>
    </location>
</feature>
<gene>
    <name evidence="9" type="ORF">GUJ93_ZPchr0006g43685</name>
</gene>
<dbReference type="OrthoDB" id="1918918at2759"/>